<feature type="region of interest" description="Disordered" evidence="1">
    <location>
        <begin position="109"/>
        <end position="130"/>
    </location>
</feature>
<keyword evidence="3" id="KW-1185">Reference proteome</keyword>
<dbReference type="EMBL" id="JANCLU010000001">
    <property type="protein sequence ID" value="MCP8937173.1"/>
    <property type="molecule type" value="Genomic_DNA"/>
</dbReference>
<sequence length="130" mass="14201">MGRFLHLAAILALIGSALFAYRIKYDTISLGEEVVKLNHQIAREKTAIAVLRAEWQLVGRPDRIQALADKHSDLVPASINQLVRWQDVPNRPAPSDGIGQKLEALGLFAPTNTPTTAKATDARTPTGRKP</sequence>
<evidence type="ECO:0000256" key="1">
    <source>
        <dbReference type="SAM" id="MobiDB-lite"/>
    </source>
</evidence>
<proteinExistence type="predicted"/>
<evidence type="ECO:0008006" key="4">
    <source>
        <dbReference type="Google" id="ProtNLM"/>
    </source>
</evidence>
<feature type="compositionally biased region" description="Low complexity" evidence="1">
    <location>
        <begin position="109"/>
        <end position="119"/>
    </location>
</feature>
<dbReference type="RefSeq" id="WP_254737853.1">
    <property type="nucleotide sequence ID" value="NZ_JANCLU010000001.1"/>
</dbReference>
<name>A0ABT1LAA5_9HYPH</name>
<evidence type="ECO:0000313" key="3">
    <source>
        <dbReference type="Proteomes" id="UP001205890"/>
    </source>
</evidence>
<organism evidence="2 3">
    <name type="scientific">Alsobacter ponti</name>
    <dbReference type="NCBI Taxonomy" id="2962936"/>
    <lineage>
        <taxon>Bacteria</taxon>
        <taxon>Pseudomonadati</taxon>
        <taxon>Pseudomonadota</taxon>
        <taxon>Alphaproteobacteria</taxon>
        <taxon>Hyphomicrobiales</taxon>
        <taxon>Alsobacteraceae</taxon>
        <taxon>Alsobacter</taxon>
    </lineage>
</organism>
<reference evidence="2 3" key="1">
    <citation type="submission" date="2022-07" db="EMBL/GenBank/DDBJ databases">
        <authorList>
            <person name="Li W.-J."/>
            <person name="Deng Q.-Q."/>
        </authorList>
    </citation>
    <scope>NUCLEOTIDE SEQUENCE [LARGE SCALE GENOMIC DNA]</scope>
    <source>
        <strain evidence="2 3">SYSU M60028</strain>
    </source>
</reference>
<protein>
    <recommendedName>
        <fullName evidence="4">Cell division protein FtsL</fullName>
    </recommendedName>
</protein>
<comment type="caution">
    <text evidence="2">The sequence shown here is derived from an EMBL/GenBank/DDBJ whole genome shotgun (WGS) entry which is preliminary data.</text>
</comment>
<accession>A0ABT1LAA5</accession>
<dbReference type="Proteomes" id="UP001205890">
    <property type="component" value="Unassembled WGS sequence"/>
</dbReference>
<gene>
    <name evidence="2" type="ORF">NK718_01465</name>
</gene>
<evidence type="ECO:0000313" key="2">
    <source>
        <dbReference type="EMBL" id="MCP8937173.1"/>
    </source>
</evidence>